<keyword evidence="1" id="KW-0812">Transmembrane</keyword>
<feature type="transmembrane region" description="Helical" evidence="1">
    <location>
        <begin position="358"/>
        <end position="377"/>
    </location>
</feature>
<feature type="transmembrane region" description="Helical" evidence="1">
    <location>
        <begin position="108"/>
        <end position="126"/>
    </location>
</feature>
<evidence type="ECO:0000256" key="1">
    <source>
        <dbReference type="SAM" id="Phobius"/>
    </source>
</evidence>
<keyword evidence="1" id="KW-1133">Transmembrane helix</keyword>
<dbReference type="PANTHER" id="PTHR36840:SF1">
    <property type="entry name" value="BLL5714 PROTEIN"/>
    <property type="match status" value="1"/>
</dbReference>
<feature type="transmembrane region" description="Helical" evidence="1">
    <location>
        <begin position="53"/>
        <end position="73"/>
    </location>
</feature>
<feature type="transmembrane region" description="Helical" evidence="1">
    <location>
        <begin position="256"/>
        <end position="275"/>
    </location>
</feature>
<feature type="transmembrane region" description="Helical" evidence="1">
    <location>
        <begin position="138"/>
        <end position="158"/>
    </location>
</feature>
<proteinExistence type="predicted"/>
<keyword evidence="3" id="KW-1185">Reference proteome</keyword>
<gene>
    <name evidence="2" type="ORF">ATK36_1261</name>
</gene>
<comment type="caution">
    <text evidence="2">The sequence shown here is derived from an EMBL/GenBank/DDBJ whole genome shotgun (WGS) entry which is preliminary data.</text>
</comment>
<dbReference type="EMBL" id="PDJK01000002">
    <property type="protein sequence ID" value="PFG46293.1"/>
    <property type="molecule type" value="Genomic_DNA"/>
</dbReference>
<accession>A0A2A9F5N7</accession>
<feature type="transmembrane region" description="Helical" evidence="1">
    <location>
        <begin position="332"/>
        <end position="351"/>
    </location>
</feature>
<dbReference type="Pfam" id="PF06772">
    <property type="entry name" value="LtrA"/>
    <property type="match status" value="1"/>
</dbReference>
<organism evidence="2 3">
    <name type="scientific">Amycolatopsis sulphurea</name>
    <dbReference type="NCBI Taxonomy" id="76022"/>
    <lineage>
        <taxon>Bacteria</taxon>
        <taxon>Bacillati</taxon>
        <taxon>Actinomycetota</taxon>
        <taxon>Actinomycetes</taxon>
        <taxon>Pseudonocardiales</taxon>
        <taxon>Pseudonocardiaceae</taxon>
        <taxon>Amycolatopsis</taxon>
    </lineage>
</organism>
<protein>
    <submittedName>
        <fullName evidence="2">Low temperature requirement protein LtrA</fullName>
    </submittedName>
</protein>
<feature type="transmembrane region" description="Helical" evidence="1">
    <location>
        <begin position="21"/>
        <end position="41"/>
    </location>
</feature>
<feature type="transmembrane region" description="Helical" evidence="1">
    <location>
        <begin position="164"/>
        <end position="183"/>
    </location>
</feature>
<dbReference type="Proteomes" id="UP000243542">
    <property type="component" value="Unassembled WGS sequence"/>
</dbReference>
<evidence type="ECO:0000313" key="3">
    <source>
        <dbReference type="Proteomes" id="UP000243542"/>
    </source>
</evidence>
<sequence length="410" mass="44001">MDIRSRGGILAAVNEKTEERHASWLELFFDLVAVAGVGQLAHLVHGSSSWSGAGLYVLCFLAFWTAWMCFTVYGSTTGDAAHVLPVLLGMVGLVFMAASVAGIREGHAVVFAVAYLAVRALASRLWEGRRGYEARVVVEWPVVHAGASMVPWIVSIWVDGPWRYALWAIGLGLDLLITFTRVGERFIGSLSARLAHRDSARRVRRGHEPASVKPAQARLDLAHFGERLGLFTIIVLGEGVLTVTQTIAEIPEWHPALYWTVIAALVLLATLWASALRRGFAGIPHLSQGKAGPRVLLPLHCLVVGLLAVLAGGLGDVVEAAEHGHVEPVTRWLLSGCVAAFVMIGAVSGLASGREPRWAVGALVAGLVIPAWLGFFGGEVTPVQFLFLLVVAVGASLAGDVLARRKRRRH</sequence>
<dbReference type="AlphaFoldDB" id="A0A2A9F5N7"/>
<reference evidence="2 3" key="1">
    <citation type="submission" date="2017-10" db="EMBL/GenBank/DDBJ databases">
        <title>Sequencing the genomes of 1000 actinobacteria strains.</title>
        <authorList>
            <person name="Klenk H.-P."/>
        </authorList>
    </citation>
    <scope>NUCLEOTIDE SEQUENCE [LARGE SCALE GENOMIC DNA]</scope>
    <source>
        <strain evidence="2 3">DSM 46092</strain>
    </source>
</reference>
<dbReference type="InterPro" id="IPR010640">
    <property type="entry name" value="Low_temperature_requirement_A"/>
</dbReference>
<feature type="transmembrane region" description="Helical" evidence="1">
    <location>
        <begin position="228"/>
        <end position="250"/>
    </location>
</feature>
<name>A0A2A9F5N7_9PSEU</name>
<keyword evidence="1" id="KW-0472">Membrane</keyword>
<feature type="transmembrane region" description="Helical" evidence="1">
    <location>
        <begin position="295"/>
        <end position="312"/>
    </location>
</feature>
<evidence type="ECO:0000313" key="2">
    <source>
        <dbReference type="EMBL" id="PFG46293.1"/>
    </source>
</evidence>
<feature type="transmembrane region" description="Helical" evidence="1">
    <location>
        <begin position="80"/>
        <end position="102"/>
    </location>
</feature>
<feature type="transmembrane region" description="Helical" evidence="1">
    <location>
        <begin position="383"/>
        <end position="403"/>
    </location>
</feature>
<dbReference type="PANTHER" id="PTHR36840">
    <property type="entry name" value="BLL5714 PROTEIN"/>
    <property type="match status" value="1"/>
</dbReference>